<reference evidence="1 2" key="1">
    <citation type="submission" date="2015-06" db="EMBL/GenBank/DDBJ databases">
        <title>Draft genome sequencing of a biphenyl-degrading bacterium, Janthinobacterium lividum MEG1.</title>
        <authorList>
            <person name="Shimodaira J."/>
            <person name="Hatta T."/>
        </authorList>
    </citation>
    <scope>NUCLEOTIDE SEQUENCE [LARGE SCALE GENOMIC DNA]</scope>
    <source>
        <strain evidence="1 2">MEG1</strain>
    </source>
</reference>
<dbReference type="Gene3D" id="2.60.200.60">
    <property type="match status" value="1"/>
</dbReference>
<dbReference type="Proteomes" id="UP000179840">
    <property type="component" value="Unassembled WGS sequence"/>
</dbReference>
<comment type="caution">
    <text evidence="1">The sequence shown here is derived from an EMBL/GenBank/DDBJ whole genome shotgun (WGS) entry which is preliminary data.</text>
</comment>
<dbReference type="RefSeq" id="WP_071079133.1">
    <property type="nucleotide sequence ID" value="NZ_LFKP01000011.1"/>
</dbReference>
<dbReference type="CDD" id="cd14744">
    <property type="entry name" value="PAAR_CT_2"/>
    <property type="match status" value="1"/>
</dbReference>
<accession>A0A1S1U3P7</accession>
<gene>
    <name evidence="1" type="ORF">AKG95_22560</name>
</gene>
<sequence>MRKVIRLGDATSHGGKVLSCAATHFTVNGIAVACVGDLCSCPIKGHQGCKIASGSSRHSINSIAIAFEGDTTTCGAKLLAGGATLRTA</sequence>
<organism evidence="1 2">
    <name type="scientific">Janthinobacterium lividum</name>
    <dbReference type="NCBI Taxonomy" id="29581"/>
    <lineage>
        <taxon>Bacteria</taxon>
        <taxon>Pseudomonadati</taxon>
        <taxon>Pseudomonadota</taxon>
        <taxon>Betaproteobacteria</taxon>
        <taxon>Burkholderiales</taxon>
        <taxon>Oxalobacteraceae</taxon>
        <taxon>Janthinobacterium</taxon>
    </lineage>
</organism>
<dbReference type="InterPro" id="IPR008727">
    <property type="entry name" value="PAAR_motif"/>
</dbReference>
<evidence type="ECO:0000313" key="1">
    <source>
        <dbReference type="EMBL" id="OHV95065.1"/>
    </source>
</evidence>
<name>A0A1S1U3P7_9BURK</name>
<dbReference type="AlphaFoldDB" id="A0A1S1U3P7"/>
<proteinExistence type="predicted"/>
<evidence type="ECO:0000313" key="2">
    <source>
        <dbReference type="Proteomes" id="UP000179840"/>
    </source>
</evidence>
<dbReference type="PROSITE" id="PS51257">
    <property type="entry name" value="PROKAR_LIPOPROTEIN"/>
    <property type="match status" value="1"/>
</dbReference>
<dbReference type="EMBL" id="LFKP01000011">
    <property type="protein sequence ID" value="OHV95065.1"/>
    <property type="molecule type" value="Genomic_DNA"/>
</dbReference>
<protein>
    <submittedName>
        <fullName evidence="1">PAAR motif family protein</fullName>
    </submittedName>
</protein>
<dbReference type="Pfam" id="PF05488">
    <property type="entry name" value="PAAR_motif"/>
    <property type="match status" value="1"/>
</dbReference>